<dbReference type="Proteomes" id="UP000255543">
    <property type="component" value="Unassembled WGS sequence"/>
</dbReference>
<dbReference type="AlphaFoldDB" id="A0A376ZUM3"/>
<organism evidence="1 2">
    <name type="scientific">Escherichia coli</name>
    <dbReference type="NCBI Taxonomy" id="562"/>
    <lineage>
        <taxon>Bacteria</taxon>
        <taxon>Pseudomonadati</taxon>
        <taxon>Pseudomonadota</taxon>
        <taxon>Gammaproteobacteria</taxon>
        <taxon>Enterobacterales</taxon>
        <taxon>Enterobacteriaceae</taxon>
        <taxon>Escherichia</taxon>
    </lineage>
</organism>
<gene>
    <name evidence="1" type="primary">yccE_1</name>
    <name evidence="1" type="ORF">NCTC8179_02651</name>
</gene>
<sequence length="158" mass="18423">MGSNIHGISCTANNYLKQAWNDIKNEYEKNQTYSITLFENTLVCFMRLYNELRRKVNEEDTPCLECESLEKEFEEMQNDNDLSLFMRTLRTNDTQIYSGVSGGITYTIQYVQNVDMLECPCRAEVQSLSQILKVIIGMALWNILKTLLRVMMFFLSIV</sequence>
<dbReference type="EMBL" id="UGEB01000001">
    <property type="protein sequence ID" value="STK80248.1"/>
    <property type="molecule type" value="Genomic_DNA"/>
</dbReference>
<proteinExistence type="predicted"/>
<evidence type="ECO:0000313" key="2">
    <source>
        <dbReference type="Proteomes" id="UP000255543"/>
    </source>
</evidence>
<reference evidence="1 2" key="1">
    <citation type="submission" date="2018-06" db="EMBL/GenBank/DDBJ databases">
        <authorList>
            <consortium name="Pathogen Informatics"/>
            <person name="Doyle S."/>
        </authorList>
    </citation>
    <scope>NUCLEOTIDE SEQUENCE [LARGE SCALE GENOMIC DNA]</scope>
    <source>
        <strain evidence="1 2">NCTC8179</strain>
    </source>
</reference>
<accession>A0A376ZUM3</accession>
<protein>
    <submittedName>
        <fullName evidence="1">YccE</fullName>
    </submittedName>
</protein>
<name>A0A376ZUM3_ECOLX</name>
<evidence type="ECO:0000313" key="1">
    <source>
        <dbReference type="EMBL" id="STK80248.1"/>
    </source>
</evidence>